<evidence type="ECO:0000256" key="4">
    <source>
        <dbReference type="ARBA" id="ARBA00023268"/>
    </source>
</evidence>
<dbReference type="PROSITE" id="PS52019">
    <property type="entry name" value="PKS_MFAS_DH"/>
    <property type="match status" value="1"/>
</dbReference>
<dbReference type="Pfam" id="PF14765">
    <property type="entry name" value="PS-DH"/>
    <property type="match status" value="1"/>
</dbReference>
<dbReference type="Pfam" id="PF00109">
    <property type="entry name" value="ketoacyl-synt"/>
    <property type="match status" value="1"/>
</dbReference>
<comment type="caution">
    <text evidence="10">The sequence shown here is derived from an EMBL/GenBank/DDBJ whole genome shotgun (WGS) entry which is preliminary data.</text>
</comment>
<gene>
    <name evidence="10" type="ORF">VFPPC_08964</name>
</gene>
<dbReference type="EMBL" id="LSBJ02000006">
    <property type="protein sequence ID" value="OAQ63055.1"/>
    <property type="molecule type" value="Genomic_DNA"/>
</dbReference>
<keyword evidence="2" id="KW-0597">Phosphoprotein</keyword>
<feature type="domain" description="PKS/mFAS DH" evidence="9">
    <location>
        <begin position="1292"/>
        <end position="1606"/>
    </location>
</feature>
<dbReference type="InterPro" id="IPR016036">
    <property type="entry name" value="Malonyl_transacylase_ACP-bd"/>
</dbReference>
<feature type="region of interest" description="N-terminal hotdog fold" evidence="5">
    <location>
        <begin position="1292"/>
        <end position="1432"/>
    </location>
</feature>
<dbReference type="InterPro" id="IPR006162">
    <property type="entry name" value="Ppantetheine_attach_site"/>
</dbReference>
<evidence type="ECO:0000259" key="7">
    <source>
        <dbReference type="PROSITE" id="PS50075"/>
    </source>
</evidence>
<dbReference type="PANTHER" id="PTHR43775:SF37">
    <property type="entry name" value="SI:DKEY-61P9.11"/>
    <property type="match status" value="1"/>
</dbReference>
<dbReference type="InterPro" id="IPR049900">
    <property type="entry name" value="PKS_mFAS_DH"/>
</dbReference>
<dbReference type="InterPro" id="IPR049551">
    <property type="entry name" value="PKS_DH_C"/>
</dbReference>
<dbReference type="InterPro" id="IPR036736">
    <property type="entry name" value="ACP-like_sf"/>
</dbReference>
<keyword evidence="11" id="KW-1185">Reference proteome</keyword>
<dbReference type="InterPro" id="IPR032088">
    <property type="entry name" value="SAT"/>
</dbReference>
<dbReference type="STRING" id="1380566.A0A179FBW2"/>
<keyword evidence="3" id="KW-0808">Transferase</keyword>
<dbReference type="GeneID" id="28851571"/>
<dbReference type="GO" id="GO:0006633">
    <property type="term" value="P:fatty acid biosynthetic process"/>
    <property type="evidence" value="ECO:0007669"/>
    <property type="project" value="InterPro"/>
</dbReference>
<dbReference type="InterPro" id="IPR016035">
    <property type="entry name" value="Acyl_Trfase/lysoPLipase"/>
</dbReference>
<keyword evidence="1" id="KW-0596">Phosphopantetheine</keyword>
<dbReference type="InterPro" id="IPR042104">
    <property type="entry name" value="PKS_dehydratase_sf"/>
</dbReference>
<dbReference type="PANTHER" id="PTHR43775">
    <property type="entry name" value="FATTY ACID SYNTHASE"/>
    <property type="match status" value="1"/>
</dbReference>
<dbReference type="Pfam" id="PF00975">
    <property type="entry name" value="Thioesterase"/>
    <property type="match status" value="1"/>
</dbReference>
<dbReference type="PROSITE" id="PS00012">
    <property type="entry name" value="PHOSPHOPANTETHEINE"/>
    <property type="match status" value="1"/>
</dbReference>
<dbReference type="Gene3D" id="3.40.50.1820">
    <property type="entry name" value="alpha/beta hydrolase"/>
    <property type="match status" value="1"/>
</dbReference>
<feature type="region of interest" description="Disordered" evidence="6">
    <location>
        <begin position="1615"/>
        <end position="1648"/>
    </location>
</feature>
<evidence type="ECO:0000256" key="1">
    <source>
        <dbReference type="ARBA" id="ARBA00022450"/>
    </source>
</evidence>
<protein>
    <submittedName>
        <fullName evidence="10">Polyketide synthase</fullName>
    </submittedName>
</protein>
<name>A0A179FBW2_METCM</name>
<feature type="domain" description="Carrier" evidence="7">
    <location>
        <begin position="1647"/>
        <end position="1724"/>
    </location>
</feature>
<dbReference type="InterPro" id="IPR030918">
    <property type="entry name" value="PT_fungal_PKS"/>
</dbReference>
<dbReference type="Gene3D" id="3.30.70.250">
    <property type="entry name" value="Malonyl-CoA ACP transacylase, ACP-binding"/>
    <property type="match status" value="1"/>
</dbReference>
<dbReference type="SMART" id="SM00827">
    <property type="entry name" value="PKS_AT"/>
    <property type="match status" value="1"/>
</dbReference>
<dbReference type="InterPro" id="IPR016039">
    <property type="entry name" value="Thiolase-like"/>
</dbReference>
<dbReference type="Gene3D" id="3.30.70.3290">
    <property type="match status" value="1"/>
</dbReference>
<dbReference type="InterPro" id="IPR029058">
    <property type="entry name" value="AB_hydrolase_fold"/>
</dbReference>
<dbReference type="CDD" id="cd00833">
    <property type="entry name" value="PKS"/>
    <property type="match status" value="1"/>
</dbReference>
<dbReference type="Pfam" id="PF00698">
    <property type="entry name" value="Acyl_transf_1"/>
    <property type="match status" value="1"/>
</dbReference>
<evidence type="ECO:0000313" key="10">
    <source>
        <dbReference type="EMBL" id="OAQ63055.1"/>
    </source>
</evidence>
<dbReference type="Gene3D" id="1.10.1200.10">
    <property type="entry name" value="ACP-like"/>
    <property type="match status" value="1"/>
</dbReference>
<dbReference type="Pfam" id="PF22621">
    <property type="entry name" value="CurL-like_PKS_C"/>
    <property type="match status" value="1"/>
</dbReference>
<dbReference type="SUPFAM" id="SSF47336">
    <property type="entry name" value="ACP-like"/>
    <property type="match status" value="1"/>
</dbReference>
<dbReference type="SUPFAM" id="SSF55048">
    <property type="entry name" value="Probable ACP-binding domain of malonyl-CoA ACP transacylase"/>
    <property type="match status" value="1"/>
</dbReference>
<dbReference type="Gene3D" id="3.10.129.110">
    <property type="entry name" value="Polyketide synthase dehydratase"/>
    <property type="match status" value="1"/>
</dbReference>
<proteinExistence type="predicted"/>
<feature type="compositionally biased region" description="Basic and acidic residues" evidence="6">
    <location>
        <begin position="1638"/>
        <end position="1647"/>
    </location>
</feature>
<dbReference type="Pfam" id="PF02801">
    <property type="entry name" value="Ketoacyl-synt_C"/>
    <property type="match status" value="1"/>
</dbReference>
<dbReference type="Pfam" id="PF16073">
    <property type="entry name" value="SAT"/>
    <property type="match status" value="1"/>
</dbReference>
<dbReference type="SUPFAM" id="SSF53901">
    <property type="entry name" value="Thiolase-like"/>
    <property type="match status" value="1"/>
</dbReference>
<dbReference type="GO" id="GO:0004315">
    <property type="term" value="F:3-oxoacyl-[acyl-carrier-protein] synthase activity"/>
    <property type="evidence" value="ECO:0007669"/>
    <property type="project" value="InterPro"/>
</dbReference>
<dbReference type="InterPro" id="IPR020841">
    <property type="entry name" value="PKS_Beta-ketoAc_synthase_dom"/>
</dbReference>
<keyword evidence="4" id="KW-0511">Multifunctional enzyme</keyword>
<dbReference type="PROSITE" id="PS50075">
    <property type="entry name" value="CARRIER"/>
    <property type="match status" value="1"/>
</dbReference>
<comment type="caution">
    <text evidence="5">Lacks conserved residue(s) required for the propagation of feature annotation.</text>
</comment>
<dbReference type="InterPro" id="IPR014031">
    <property type="entry name" value="Ketoacyl_synth_C"/>
</dbReference>
<dbReference type="InterPro" id="IPR009081">
    <property type="entry name" value="PP-bd_ACP"/>
</dbReference>
<dbReference type="InterPro" id="IPR001031">
    <property type="entry name" value="Thioesterase"/>
</dbReference>
<evidence type="ECO:0000259" key="9">
    <source>
        <dbReference type="PROSITE" id="PS52019"/>
    </source>
</evidence>
<dbReference type="OrthoDB" id="329835at2759"/>
<evidence type="ECO:0000313" key="11">
    <source>
        <dbReference type="Proteomes" id="UP000078397"/>
    </source>
</evidence>
<dbReference type="PROSITE" id="PS00606">
    <property type="entry name" value="KS3_1"/>
    <property type="match status" value="1"/>
</dbReference>
<evidence type="ECO:0000256" key="3">
    <source>
        <dbReference type="ARBA" id="ARBA00022679"/>
    </source>
</evidence>
<dbReference type="InterPro" id="IPR018201">
    <property type="entry name" value="Ketoacyl_synth_AS"/>
</dbReference>
<dbReference type="InterPro" id="IPR014030">
    <property type="entry name" value="Ketoacyl_synth_N"/>
</dbReference>
<dbReference type="NCBIfam" id="TIGR04532">
    <property type="entry name" value="PT_fungal_PKS"/>
    <property type="match status" value="1"/>
</dbReference>
<dbReference type="InterPro" id="IPR001227">
    <property type="entry name" value="Ac_transferase_dom_sf"/>
</dbReference>
<dbReference type="InterPro" id="IPR050091">
    <property type="entry name" value="PKS_NRPS_Biosynth_Enz"/>
</dbReference>
<dbReference type="GO" id="GO:0044550">
    <property type="term" value="P:secondary metabolite biosynthetic process"/>
    <property type="evidence" value="ECO:0007669"/>
    <property type="project" value="TreeGrafter"/>
</dbReference>
<dbReference type="Gene3D" id="3.40.47.10">
    <property type="match status" value="1"/>
</dbReference>
<feature type="domain" description="Ketosynthase family 3 (KS3)" evidence="8">
    <location>
        <begin position="375"/>
        <end position="808"/>
    </location>
</feature>
<dbReference type="SMART" id="SM00823">
    <property type="entry name" value="PKS_PP"/>
    <property type="match status" value="1"/>
</dbReference>
<dbReference type="SUPFAM" id="SSF53474">
    <property type="entry name" value="alpha/beta-Hydrolases"/>
    <property type="match status" value="1"/>
</dbReference>
<sequence>MKSHTLAAKVVFLFGDQVDSWHNGLQHVIKAAGSTPWLQSYLDDLSTAIKAEIAEAALDNALQASLGTFTSLLELGERYRHSSDDLGMAQCLLLHAVRSSLFLQMAKQSPQILSPESQTEWLGISGGLISLSPRFVAEDFETLREASIEIGRLFVRLCKLVSVRSRAIEDNTGVWGWAILGVSKDELRKGLDKFQQNMRIPAIKRAQVGVTGPGWSTIIGPPSVLDLCIKQCPAIATATKNPLNIHALQHTLTITQADLDYIVGNSQLMSRALRHINPRLWGMDDPEATYQNWGDMLRAICSQVLSLSLDIPEAVAKLSASLGGCDSVQVIQMDNTSHGPFVSTALKAPGRKATLLETHSYLQTQFQGTEPPQKTGRIAIVGMSGRGPRSDNVDEFWDVIMQKQDTCTEVPKDRFDIDEFYCEEHGKGNKVCTMTTKYGCFMDKPGHFDARFFHISPRESMLMDPGHRHFLMSSYEALEMAGYSDGPTKLTDSNRIAAFYGQVTDDWHDQSHPTLGCDAYTLQGVQRAFSSGRLAWQFKWEGPTYSLDSACASTTAAIHLACMSLLSNDIDMAVAGASNILNYPHSFACLSKSGVLSDTGNCKPYRDDADGYCRADFVGSVVLKRLEDAVADNDNILAVIASSGRNHSGNSTSITSSDPGAQERLFHKVLRNANVSPDDISYVEMHGTGTPVGDPAEMSAVGNVFKHRRRADGPLPVGAVKANFGHSEGAAGMASLLKCIMMFKTDTVPPQAGMPHALNPNFPPLSELNVEIPAEPKEFKKTRSGEPRRILLNNFDAAGGNACLLLEDWDGRHSPMAKLEDTTDIRSSHVVTMSSRTQAAHKANKQNLLTWLRENTTARLADIAYTTTARRMHHPIRSAYTASTTEELIARVEASIQVSESSSLTSPQTPIIFVFSGQGSHYAGMGSDLYQTSPSFRETVDLCGHVAKIHGFPSFIDLITDKNIDMSNKSTIQTQLAVLTLEIGLAAFWKAAGVQPSAVMGHSLGEYAALHVAGVLSLADMLYLVGHRASLLLERCEENGFTMLAVAMSAKETQELLDSNKEFSSCGIACFNGPNATVISGEAQDISHLQGRVPKASKLLPVPYGFHSFQMDSIISEFSTLADGVTFSEPKIPVASTLLGSMIETKGIINGVYLAQQTRQPVDFIGGLNAIKQKFNDPIWLEIGPNQVCTQFVRASSSSSSPTIKILSTLDGPRRDWMSIDKCMAMLYTQGIAIDWLALHKPFMHSLKVVTLPAYAWDTKDYWITYSEAKAIQGTTSTTEAIKQEIISTFAQTIVKESSSNSGKLEITFRASLTDENLQAVMEGHRMEQLPICPGSGFCEAAFASAAYVLESIGRSEDATVTKLRLRHPVMHRPLTKNLVGPDGQLFTTITMESKDSNNIHVSWKASASGRNSSMVELGTCTLVVQKDVRALQATWDRTAYLVKDRMDSIIKSAEDGQGHWLKHDIFYSLFATTVQYDPLYKCTKMAYISNDFSEAVAEVVLQDNPGEAKFIASPYWGEGVVHIAGFVVNANPLRSPGTCFINSGFESFEQTVEFRAGKSYFAYARAHQVEEGRKICQVFVFDSDGKIVAQCCNLNFVRISNALLQHNLSEGAAKPTSRGMVKQEKEVPATTEAVKQPGKEESRHSVDTPSFSDVLIKTIVSETGLDASELTDDTVVAELGVDSIMSIEIANKVSNATGEQLTPMFLHEYPTIGDIKRAFDILTPVSSESDAELTEEYDLLEDTMTEEAAVHVPSPSSTSLQAVTNTTLARNISPPQQSVSIEDGPEPAVRFTLLHGRAPKRVQDQQASPAPFYLIADGTGSIATYLHLPPHINTKMTIYGVDSPYLHCPSRLTPDVGIPGIAKLIVDELVKRQPQGVPFWLGGFSGGAMIAYDVSRQLSALGHVVESLLLIDMCPPRQIQAQKYDDEVGLAMFDAISGNDDSGVWESSDKTHRHLKALFASVSAYNPPPLSEGESPPAKRVALIWAQKGMIDRCVNSPRFRQILADRGLVIESYPGFMEDPKLGPVAWSLIHKTESDLGPNGWEKFVGRDELLCMAVEADHLELPTPDFVHLLGEKMDRAFEHFGR</sequence>
<dbReference type="GO" id="GO:0031177">
    <property type="term" value="F:phosphopantetheine binding"/>
    <property type="evidence" value="ECO:0007669"/>
    <property type="project" value="InterPro"/>
</dbReference>
<feature type="region of interest" description="C-terminal hotdog fold" evidence="5">
    <location>
        <begin position="1458"/>
        <end position="1606"/>
    </location>
</feature>
<evidence type="ECO:0000256" key="6">
    <source>
        <dbReference type="SAM" id="MobiDB-lite"/>
    </source>
</evidence>
<evidence type="ECO:0000256" key="2">
    <source>
        <dbReference type="ARBA" id="ARBA00022553"/>
    </source>
</evidence>
<organism evidence="10 11">
    <name type="scientific">Pochonia chlamydosporia 170</name>
    <dbReference type="NCBI Taxonomy" id="1380566"/>
    <lineage>
        <taxon>Eukaryota</taxon>
        <taxon>Fungi</taxon>
        <taxon>Dikarya</taxon>
        <taxon>Ascomycota</taxon>
        <taxon>Pezizomycotina</taxon>
        <taxon>Sordariomycetes</taxon>
        <taxon>Hypocreomycetidae</taxon>
        <taxon>Hypocreales</taxon>
        <taxon>Clavicipitaceae</taxon>
        <taxon>Pochonia</taxon>
    </lineage>
</organism>
<dbReference type="SUPFAM" id="SSF52151">
    <property type="entry name" value="FabD/lysophospholipase-like"/>
    <property type="match status" value="1"/>
</dbReference>
<dbReference type="Gene3D" id="3.40.366.10">
    <property type="entry name" value="Malonyl-Coenzyme A Acyl Carrier Protein, domain 2"/>
    <property type="match status" value="1"/>
</dbReference>
<dbReference type="PROSITE" id="PS52004">
    <property type="entry name" value="KS3_2"/>
    <property type="match status" value="1"/>
</dbReference>
<dbReference type="Proteomes" id="UP000078397">
    <property type="component" value="Unassembled WGS sequence"/>
</dbReference>
<evidence type="ECO:0000256" key="5">
    <source>
        <dbReference type="PROSITE-ProRule" id="PRU01363"/>
    </source>
</evidence>
<dbReference type="GO" id="GO:0004312">
    <property type="term" value="F:fatty acid synthase activity"/>
    <property type="evidence" value="ECO:0007669"/>
    <property type="project" value="TreeGrafter"/>
</dbReference>
<dbReference type="InterPro" id="IPR014043">
    <property type="entry name" value="Acyl_transferase_dom"/>
</dbReference>
<dbReference type="Pfam" id="PF00550">
    <property type="entry name" value="PP-binding"/>
    <property type="match status" value="1"/>
</dbReference>
<accession>A0A179FBW2</accession>
<dbReference type="SMART" id="SM00825">
    <property type="entry name" value="PKS_KS"/>
    <property type="match status" value="1"/>
</dbReference>
<dbReference type="KEGG" id="pchm:VFPPC_08964"/>
<dbReference type="InterPro" id="IPR020806">
    <property type="entry name" value="PKS_PP-bd"/>
</dbReference>
<dbReference type="RefSeq" id="XP_018140635.1">
    <property type="nucleotide sequence ID" value="XM_018287577.1"/>
</dbReference>
<reference evidence="10 11" key="1">
    <citation type="journal article" date="2016" name="PLoS Pathog.">
        <title>Biosynthesis of antibiotic leucinostatins in bio-control fungus Purpureocillium lilacinum and their inhibition on phytophthora revealed by genome mining.</title>
        <authorList>
            <person name="Wang G."/>
            <person name="Liu Z."/>
            <person name="Lin R."/>
            <person name="Li E."/>
            <person name="Mao Z."/>
            <person name="Ling J."/>
            <person name="Yang Y."/>
            <person name="Yin W.B."/>
            <person name="Xie B."/>
        </authorList>
    </citation>
    <scope>NUCLEOTIDE SEQUENCE [LARGE SCALE GENOMIC DNA]</scope>
    <source>
        <strain evidence="10">170</strain>
    </source>
</reference>
<evidence type="ECO:0000259" key="8">
    <source>
        <dbReference type="PROSITE" id="PS52004"/>
    </source>
</evidence>